<feature type="chain" id="PRO_5019023499" description="F-box domain-containing protein" evidence="1">
    <location>
        <begin position="24"/>
        <end position="392"/>
    </location>
</feature>
<feature type="signal peptide" evidence="1">
    <location>
        <begin position="1"/>
        <end position="23"/>
    </location>
</feature>
<organism evidence="2 3">
    <name type="scientific">Gymnopilus dilepis</name>
    <dbReference type="NCBI Taxonomy" id="231916"/>
    <lineage>
        <taxon>Eukaryota</taxon>
        <taxon>Fungi</taxon>
        <taxon>Dikarya</taxon>
        <taxon>Basidiomycota</taxon>
        <taxon>Agaricomycotina</taxon>
        <taxon>Agaricomycetes</taxon>
        <taxon>Agaricomycetidae</taxon>
        <taxon>Agaricales</taxon>
        <taxon>Agaricineae</taxon>
        <taxon>Hymenogastraceae</taxon>
        <taxon>Gymnopilus</taxon>
    </lineage>
</organism>
<keyword evidence="1" id="KW-0732">Signal</keyword>
<protein>
    <recommendedName>
        <fullName evidence="4">F-box domain-containing protein</fullName>
    </recommendedName>
</protein>
<proteinExistence type="predicted"/>
<reference evidence="2 3" key="1">
    <citation type="journal article" date="2018" name="Evol. Lett.">
        <title>Horizontal gene cluster transfer increased hallucinogenic mushroom diversity.</title>
        <authorList>
            <person name="Reynolds H.T."/>
            <person name="Vijayakumar V."/>
            <person name="Gluck-Thaler E."/>
            <person name="Korotkin H.B."/>
            <person name="Matheny P.B."/>
            <person name="Slot J.C."/>
        </authorList>
    </citation>
    <scope>NUCLEOTIDE SEQUENCE [LARGE SCALE GENOMIC DNA]</scope>
    <source>
        <strain evidence="2 3">SRW20</strain>
    </source>
</reference>
<dbReference type="InterPro" id="IPR032675">
    <property type="entry name" value="LRR_dom_sf"/>
</dbReference>
<dbReference type="EMBL" id="NHYE01005621">
    <property type="protein sequence ID" value="PPQ66815.1"/>
    <property type="molecule type" value="Genomic_DNA"/>
</dbReference>
<accession>A0A409VKM2</accession>
<sequence>MWTTKWLKLSGTMLVSVILDVNLAPNEIKRGPWRRYRTNEKIAKVLKLFADVKISRRLRRLDIRSVSIAAFRDLMGSLCQGGQLNAANFPHLNRLALCPLENQCIRVEDSSSMIPPDPRWDILQRFPSLRKLTLSRMFPLKIDSPLTSLTIVVRLGYEDAKMLFSSFPHLAHLVLPNLQFYPRESQPNIQDVPPIFMPSLRSLALDIQHMSRCIVPNIEDMVSPFVYMNIPSLQSLEVSGGFDFDHLFGSCLSDSLTTIKKMRLEQAEEVKLKKSVKYLQALHSLEELELIGVDVNAAAFFENSQDAWPKLQSLTLDTYDTRSLLCTIDFIETRKSQPVSELKTFILSPRWTLKNISEASTSQESQKRFREKGGKEWLKVNLEVQGIPAHGL</sequence>
<dbReference type="Proteomes" id="UP000284706">
    <property type="component" value="Unassembled WGS sequence"/>
</dbReference>
<keyword evidence="3" id="KW-1185">Reference proteome</keyword>
<comment type="caution">
    <text evidence="2">The sequence shown here is derived from an EMBL/GenBank/DDBJ whole genome shotgun (WGS) entry which is preliminary data.</text>
</comment>
<evidence type="ECO:0000313" key="3">
    <source>
        <dbReference type="Proteomes" id="UP000284706"/>
    </source>
</evidence>
<dbReference type="Gene3D" id="3.80.10.10">
    <property type="entry name" value="Ribonuclease Inhibitor"/>
    <property type="match status" value="1"/>
</dbReference>
<evidence type="ECO:0000313" key="2">
    <source>
        <dbReference type="EMBL" id="PPQ66815.1"/>
    </source>
</evidence>
<dbReference type="InParanoid" id="A0A409VKM2"/>
<dbReference type="SUPFAM" id="SSF52047">
    <property type="entry name" value="RNI-like"/>
    <property type="match status" value="1"/>
</dbReference>
<gene>
    <name evidence="2" type="ORF">CVT26_009662</name>
</gene>
<dbReference type="AlphaFoldDB" id="A0A409VKM2"/>
<evidence type="ECO:0000256" key="1">
    <source>
        <dbReference type="SAM" id="SignalP"/>
    </source>
</evidence>
<evidence type="ECO:0008006" key="4">
    <source>
        <dbReference type="Google" id="ProtNLM"/>
    </source>
</evidence>
<name>A0A409VKM2_9AGAR</name>